<proteinExistence type="inferred from homology"/>
<dbReference type="Gene3D" id="3.30.2380.10">
    <property type="entry name" value="CGI121/TPRKB"/>
    <property type="match status" value="1"/>
</dbReference>
<organism evidence="6 7">
    <name type="scientific">Nematostella vectensis</name>
    <name type="common">Starlet sea anemone</name>
    <dbReference type="NCBI Taxonomy" id="45351"/>
    <lineage>
        <taxon>Eukaryota</taxon>
        <taxon>Metazoa</taxon>
        <taxon>Cnidaria</taxon>
        <taxon>Anthozoa</taxon>
        <taxon>Hexacorallia</taxon>
        <taxon>Actiniaria</taxon>
        <taxon>Edwardsiidae</taxon>
        <taxon>Nematostella</taxon>
    </lineage>
</organism>
<dbReference type="GO" id="GO:0005634">
    <property type="term" value="C:nucleus"/>
    <property type="evidence" value="ECO:0000318"/>
    <property type="project" value="GO_Central"/>
</dbReference>
<dbReference type="AlphaFoldDB" id="A7SA06"/>
<evidence type="ECO:0000256" key="2">
    <source>
        <dbReference type="ARBA" id="ARBA00005546"/>
    </source>
</evidence>
<dbReference type="PANTHER" id="PTHR15840:SF10">
    <property type="entry name" value="EKC_KEOPS COMPLEX SUBUNIT TPRKB"/>
    <property type="match status" value="1"/>
</dbReference>
<evidence type="ECO:0000256" key="3">
    <source>
        <dbReference type="ARBA" id="ARBA00022694"/>
    </source>
</evidence>
<dbReference type="GO" id="GO:0005829">
    <property type="term" value="C:cytosol"/>
    <property type="evidence" value="ECO:0000318"/>
    <property type="project" value="GO_Central"/>
</dbReference>
<dbReference type="InterPro" id="IPR036504">
    <property type="entry name" value="CGI121/TPRKB_sf"/>
</dbReference>
<comment type="similarity">
    <text evidence="2 5">Belongs to the CGI121/TPRKB family.</text>
</comment>
<evidence type="ECO:0000256" key="4">
    <source>
        <dbReference type="ARBA" id="ARBA00023242"/>
    </source>
</evidence>
<dbReference type="HOGENOM" id="CLU_065847_2_2_1"/>
<sequence length="127" mass="13892">QLINPLQVLLAAHKAIHNNKMDKLKTKTLYSEIIFNLSPTNNISDSFRKFGLADGDDSVLIATISSDAQKMSSVTAFVQGNRVPVNTLSTSADREFIKKIYKVTESELACGSLADAVIFRMATKDAL</sequence>
<protein>
    <recommendedName>
        <fullName evidence="8">EKC/KEOPS complex subunit CGI121</fullName>
    </recommendedName>
</protein>
<dbReference type="STRING" id="45351.A7SA06"/>
<dbReference type="InParanoid" id="A7SA06"/>
<dbReference type="NCBIfam" id="NF011465">
    <property type="entry name" value="PRK14886.1-1"/>
    <property type="match status" value="1"/>
</dbReference>
<reference evidence="6 7" key="1">
    <citation type="journal article" date="2007" name="Science">
        <title>Sea anemone genome reveals ancestral eumetazoan gene repertoire and genomic organization.</title>
        <authorList>
            <person name="Putnam N.H."/>
            <person name="Srivastava M."/>
            <person name="Hellsten U."/>
            <person name="Dirks B."/>
            <person name="Chapman J."/>
            <person name="Salamov A."/>
            <person name="Terry A."/>
            <person name="Shapiro H."/>
            <person name="Lindquist E."/>
            <person name="Kapitonov V.V."/>
            <person name="Jurka J."/>
            <person name="Genikhovich G."/>
            <person name="Grigoriev I.V."/>
            <person name="Lucas S.M."/>
            <person name="Steele R.E."/>
            <person name="Finnerty J.R."/>
            <person name="Technau U."/>
            <person name="Martindale M.Q."/>
            <person name="Rokhsar D.S."/>
        </authorList>
    </citation>
    <scope>NUCLEOTIDE SEQUENCE [LARGE SCALE GENOMIC DNA]</scope>
    <source>
        <strain evidence="7">CH2 X CH6</strain>
    </source>
</reference>
<dbReference type="Pfam" id="PF08617">
    <property type="entry name" value="CGI-121"/>
    <property type="match status" value="1"/>
</dbReference>
<evidence type="ECO:0000256" key="1">
    <source>
        <dbReference type="ARBA" id="ARBA00004123"/>
    </source>
</evidence>
<dbReference type="KEGG" id="nve:5511129"/>
<dbReference type="InterPro" id="IPR013926">
    <property type="entry name" value="CGI121/TPRKB"/>
</dbReference>
<name>A7SA06_NEMVE</name>
<evidence type="ECO:0000256" key="5">
    <source>
        <dbReference type="RuleBase" id="RU004398"/>
    </source>
</evidence>
<feature type="non-terminal residue" evidence="6">
    <location>
        <position position="1"/>
    </location>
</feature>
<dbReference type="eggNOG" id="KOG4066">
    <property type="taxonomic scope" value="Eukaryota"/>
</dbReference>
<evidence type="ECO:0000313" key="7">
    <source>
        <dbReference type="Proteomes" id="UP000001593"/>
    </source>
</evidence>
<dbReference type="GO" id="GO:0000408">
    <property type="term" value="C:EKC/KEOPS complex"/>
    <property type="evidence" value="ECO:0000318"/>
    <property type="project" value="GO_Central"/>
</dbReference>
<evidence type="ECO:0000313" key="6">
    <source>
        <dbReference type="EMBL" id="EDO39477.1"/>
    </source>
</evidence>
<dbReference type="PANTHER" id="PTHR15840">
    <property type="entry name" value="CGI-121 FAMILY MEMBER"/>
    <property type="match status" value="1"/>
</dbReference>
<keyword evidence="4 5" id="KW-0539">Nucleus</keyword>
<dbReference type="PhylomeDB" id="A7SA06"/>
<dbReference type="Proteomes" id="UP000001593">
    <property type="component" value="Unassembled WGS sequence"/>
</dbReference>
<keyword evidence="3" id="KW-0819">tRNA processing</keyword>
<accession>A7SA06</accession>
<keyword evidence="7" id="KW-1185">Reference proteome</keyword>
<dbReference type="GO" id="GO:0002949">
    <property type="term" value="P:tRNA threonylcarbamoyladenosine modification"/>
    <property type="evidence" value="ECO:0000318"/>
    <property type="project" value="GO_Central"/>
</dbReference>
<dbReference type="OMA" id="HILECKF"/>
<dbReference type="SUPFAM" id="SSF143870">
    <property type="entry name" value="PF0523-like"/>
    <property type="match status" value="1"/>
</dbReference>
<gene>
    <name evidence="6" type="ORF">NEMVEDRAFT_v1g110325</name>
</gene>
<evidence type="ECO:0008006" key="8">
    <source>
        <dbReference type="Google" id="ProtNLM"/>
    </source>
</evidence>
<comment type="subcellular location">
    <subcellularLocation>
        <location evidence="1">Nucleus</location>
    </subcellularLocation>
</comment>
<dbReference type="EMBL" id="DS469606">
    <property type="protein sequence ID" value="EDO39477.1"/>
    <property type="molecule type" value="Genomic_DNA"/>
</dbReference>